<comment type="caution">
    <text evidence="1">The sequence shown here is derived from an EMBL/GenBank/DDBJ whole genome shotgun (WGS) entry which is preliminary data.</text>
</comment>
<dbReference type="EMBL" id="JBHSJE010000019">
    <property type="protein sequence ID" value="MFC4983567.1"/>
    <property type="molecule type" value="Genomic_DNA"/>
</dbReference>
<name>A0ABV9VL29_STRAZ</name>
<protein>
    <recommendedName>
        <fullName evidence="3">Schlafen AlbA-2 domain-containing protein</fullName>
    </recommendedName>
</protein>
<reference evidence="2" key="1">
    <citation type="journal article" date="2019" name="Int. J. Syst. Evol. Microbiol.">
        <title>The Global Catalogue of Microorganisms (GCM) 10K type strain sequencing project: providing services to taxonomists for standard genome sequencing and annotation.</title>
        <authorList>
            <consortium name="The Broad Institute Genomics Platform"/>
            <consortium name="The Broad Institute Genome Sequencing Center for Infectious Disease"/>
            <person name="Wu L."/>
            <person name="Ma J."/>
        </authorList>
    </citation>
    <scope>NUCLEOTIDE SEQUENCE [LARGE SCALE GENOMIC DNA]</scope>
    <source>
        <strain evidence="2">ICMP 257</strain>
    </source>
</reference>
<dbReference type="GeneID" id="31237527"/>
<dbReference type="Proteomes" id="UP001595908">
    <property type="component" value="Unassembled WGS sequence"/>
</dbReference>
<evidence type="ECO:0008006" key="3">
    <source>
        <dbReference type="Google" id="ProtNLM"/>
    </source>
</evidence>
<keyword evidence="2" id="KW-1185">Reference proteome</keyword>
<evidence type="ECO:0000313" key="1">
    <source>
        <dbReference type="EMBL" id="MFC4983567.1"/>
    </source>
</evidence>
<dbReference type="RefSeq" id="WP_244300443.1">
    <property type="nucleotide sequence ID" value="NZ_JBHSJE010000019.1"/>
</dbReference>
<accession>A0ABV9VL29</accession>
<proteinExistence type="predicted"/>
<gene>
    <name evidence="1" type="ORF">ACFPL4_35435</name>
</gene>
<evidence type="ECO:0000313" key="2">
    <source>
        <dbReference type="Proteomes" id="UP001595908"/>
    </source>
</evidence>
<sequence>MFDLLGGHEWENRSMLDLLPSDDSDAGNSALDTSVIPLGERALRGVLRHVVAVGDEAETTYLEVKSPLDMNSKATAAKVAKFLLGAANRRPGEAARYFHGYAVLVIGVQKDGALGVLRGTEAHELEDRLRPYLGPQFPAFEFGRIGIDSDHEVLFVIAQPPEDGQTIFPCHKSYQSDDRRDSLEDGAIYVRGTSNTRPARSGEVLALVERVRRGGRPPISLEVQLLGPICRVDRVDEILESLRCYEEEQFSKQPTPAEDTVGSTLLVLPSSVFGNPKPLSIEDREQALAAWQSKKAEHIARGREHFLGVGMPGAGVQVVSRDRFVSKPHLILTFHNCEVLDYLDPNDAEFEKVVEPVLGPHEPFLASFDHSTIRPLPRGYPVTWSTHGEHAEVVLTPESFRPNVLWTSDQDDYVIIARDPHASSVEVSWELTEDGNDAVTRGEFRVPTDPLVDAADLFKSVFLNTDEDL</sequence>
<organism evidence="1 2">
    <name type="scientific">Streptomyces atroolivaceus</name>
    <dbReference type="NCBI Taxonomy" id="66869"/>
    <lineage>
        <taxon>Bacteria</taxon>
        <taxon>Bacillati</taxon>
        <taxon>Actinomycetota</taxon>
        <taxon>Actinomycetes</taxon>
        <taxon>Kitasatosporales</taxon>
        <taxon>Streptomycetaceae</taxon>
        <taxon>Streptomyces</taxon>
    </lineage>
</organism>